<dbReference type="SUPFAM" id="SSF52540">
    <property type="entry name" value="P-loop containing nucleoside triphosphate hydrolases"/>
    <property type="match status" value="2"/>
</dbReference>
<protein>
    <submittedName>
        <fullName evidence="5">RecD-like DNA helicase Atu2026</fullName>
    </submittedName>
</protein>
<evidence type="ECO:0000256" key="1">
    <source>
        <dbReference type="ARBA" id="ARBA00022741"/>
    </source>
</evidence>
<dbReference type="InterPro" id="IPR025285">
    <property type="entry name" value="DUF4145"/>
</dbReference>
<dbReference type="PANTHER" id="PTHR43788">
    <property type="entry name" value="DNA2/NAM7 HELICASE FAMILY MEMBER"/>
    <property type="match status" value="1"/>
</dbReference>
<dbReference type="Pfam" id="PF13643">
    <property type="entry name" value="DUF4145"/>
    <property type="match status" value="1"/>
</dbReference>
<sequence>MVVSNFSFLQQDYAKLAELGKQAESYLFNDPQTTAFKLRAFSELLVEYICSYLDIELDERASLLDRLKDSKLKQAVPEDILGKLHSVRKLGNKAVHNELDVSVYDATWLIEECYLIGRWFIQAMQSNYVFVPEFQTLMRQETVAASLKKDNQKLQQEVESRAKAIQQTQAELDAIKVQLHEAKTAQLTAETQADKLRVFKQASDEAARSFDLKMEETRKRVSIFDSFENVELTKGQRIALEQIQEYLESDRLDSFILHGYAGTGKTFITKGLVEYLTAYGRNCVLLAPTGKAAKVISEKTGTCASTIHSAIYSFKDAKLLSEDEMAVPLAQLKRNFDSEETVYIVDEASMLSNAFTQSDSIQFGSGLLLDDLIKYTKDSPEKAESISSRKIIFIGDHAQLPPVSMNFSPALQAKYLNDKYRLRVSEAHLKEVVRQKAGSGVMDNAVMLRSSIEEEVLTNSTLIPKSQILSRLRQIEPLTNIWRCVIQPLHKLKRLCWLRLQTRR</sequence>
<dbReference type="InterPro" id="IPR027417">
    <property type="entry name" value="P-loop_NTPase"/>
</dbReference>
<gene>
    <name evidence="5" type="ORF">JCM19239_2134</name>
</gene>
<name>A0ABQ0JJE4_9VIBR</name>
<organism evidence="5 6">
    <name type="scientific">Vibrio variabilis</name>
    <dbReference type="NCBI Taxonomy" id="990271"/>
    <lineage>
        <taxon>Bacteria</taxon>
        <taxon>Pseudomonadati</taxon>
        <taxon>Pseudomonadota</taxon>
        <taxon>Gammaproteobacteria</taxon>
        <taxon>Vibrionales</taxon>
        <taxon>Vibrionaceae</taxon>
        <taxon>Vibrio</taxon>
    </lineage>
</organism>
<dbReference type="Proteomes" id="UP000029223">
    <property type="component" value="Unassembled WGS sequence"/>
</dbReference>
<proteinExistence type="predicted"/>
<evidence type="ECO:0000313" key="6">
    <source>
        <dbReference type="Proteomes" id="UP000029223"/>
    </source>
</evidence>
<evidence type="ECO:0000313" key="5">
    <source>
        <dbReference type="EMBL" id="GAL28893.1"/>
    </source>
</evidence>
<evidence type="ECO:0000256" key="3">
    <source>
        <dbReference type="SAM" id="Coils"/>
    </source>
</evidence>
<reference evidence="6" key="2">
    <citation type="submission" date="2014-09" db="EMBL/GenBank/DDBJ databases">
        <authorList>
            <consortium name="NBRP consortium"/>
            <person name="Sawabe T."/>
            <person name="Meirelles P."/>
            <person name="Nakanishi M."/>
            <person name="Sayaka M."/>
            <person name="Hattori M."/>
            <person name="Ohkuma M."/>
        </authorList>
    </citation>
    <scope>NUCLEOTIDE SEQUENCE [LARGE SCALE GENOMIC DNA]</scope>
    <source>
        <strain evidence="6">JCM 19239</strain>
    </source>
</reference>
<keyword evidence="6" id="KW-1185">Reference proteome</keyword>
<dbReference type="Gene3D" id="3.40.50.300">
    <property type="entry name" value="P-loop containing nucleotide triphosphate hydrolases"/>
    <property type="match status" value="1"/>
</dbReference>
<dbReference type="PANTHER" id="PTHR43788:SF6">
    <property type="entry name" value="DNA HELICASE B"/>
    <property type="match status" value="1"/>
</dbReference>
<feature type="domain" description="DUF4145" evidence="4">
    <location>
        <begin position="21"/>
        <end position="112"/>
    </location>
</feature>
<dbReference type="Pfam" id="PF13604">
    <property type="entry name" value="AAA_30"/>
    <property type="match status" value="1"/>
</dbReference>
<comment type="caution">
    <text evidence="5">The sequence shown here is derived from an EMBL/GenBank/DDBJ whole genome shotgun (WGS) entry which is preliminary data.</text>
</comment>
<accession>A0ABQ0JJE4</accession>
<dbReference type="CDD" id="cd17933">
    <property type="entry name" value="DEXSc_RecD-like"/>
    <property type="match status" value="1"/>
</dbReference>
<reference evidence="6" key="1">
    <citation type="submission" date="2014-09" db="EMBL/GenBank/DDBJ databases">
        <title>Vibrio variabilis JCM 19239. (C206) whole genome shotgun sequence.</title>
        <authorList>
            <person name="Sawabe T."/>
            <person name="Meirelles P."/>
            <person name="Nakanishi M."/>
            <person name="Sayaka M."/>
            <person name="Hattori M."/>
            <person name="Ohkuma M."/>
        </authorList>
    </citation>
    <scope>NUCLEOTIDE SEQUENCE [LARGE SCALE GENOMIC DNA]</scope>
    <source>
        <strain evidence="6">JCM 19239</strain>
    </source>
</reference>
<evidence type="ECO:0000259" key="4">
    <source>
        <dbReference type="Pfam" id="PF13643"/>
    </source>
</evidence>
<dbReference type="InterPro" id="IPR050534">
    <property type="entry name" value="Coronavir_polyprotein_1ab"/>
</dbReference>
<dbReference type="EMBL" id="BBMS01000052">
    <property type="protein sequence ID" value="GAL28893.1"/>
    <property type="molecule type" value="Genomic_DNA"/>
</dbReference>
<evidence type="ECO:0000256" key="2">
    <source>
        <dbReference type="ARBA" id="ARBA00022840"/>
    </source>
</evidence>
<keyword evidence="3" id="KW-0175">Coiled coil</keyword>
<keyword evidence="1" id="KW-0547">Nucleotide-binding</keyword>
<feature type="coiled-coil region" evidence="3">
    <location>
        <begin position="137"/>
        <end position="185"/>
    </location>
</feature>
<keyword evidence="2" id="KW-0067">ATP-binding</keyword>